<feature type="transmembrane region" description="Helical" evidence="5">
    <location>
        <begin position="46"/>
        <end position="65"/>
    </location>
</feature>
<dbReference type="RefSeq" id="WP_065852919.1">
    <property type="nucleotide sequence ID" value="NZ_LYPC01000019.1"/>
</dbReference>
<organism evidence="6 7">
    <name type="scientific">Paenibacillus pectinilyticus</name>
    <dbReference type="NCBI Taxonomy" id="512399"/>
    <lineage>
        <taxon>Bacteria</taxon>
        <taxon>Bacillati</taxon>
        <taxon>Bacillota</taxon>
        <taxon>Bacilli</taxon>
        <taxon>Bacillales</taxon>
        <taxon>Paenibacillaceae</taxon>
        <taxon>Paenibacillus</taxon>
    </lineage>
</organism>
<evidence type="ECO:0000256" key="1">
    <source>
        <dbReference type="ARBA" id="ARBA00004141"/>
    </source>
</evidence>
<keyword evidence="2 5" id="KW-0812">Transmembrane</keyword>
<keyword evidence="3 5" id="KW-1133">Transmembrane helix</keyword>
<evidence type="ECO:0000256" key="2">
    <source>
        <dbReference type="ARBA" id="ARBA00022692"/>
    </source>
</evidence>
<feature type="transmembrane region" description="Helical" evidence="5">
    <location>
        <begin position="96"/>
        <end position="114"/>
    </location>
</feature>
<comment type="subcellular location">
    <subcellularLocation>
        <location evidence="1">Membrane</location>
        <topology evidence="1">Multi-pass membrane protein</topology>
    </subcellularLocation>
</comment>
<evidence type="ECO:0000256" key="3">
    <source>
        <dbReference type="ARBA" id="ARBA00022989"/>
    </source>
</evidence>
<sequence length="127" mass="14033">MAWTWTTRIIQTLLAAAYILFGILILSTHNLQMEHFTSTYGYSVSFMYLVGIVELAAGIGLLIGLRHPRTALLSAGVIAMIMASAMLTHIQSHEGMRSSVLPLIFLLMAIFVVVRSSVRIEKKRVAV</sequence>
<evidence type="ECO:0000313" key="7">
    <source>
        <dbReference type="Proteomes" id="UP000093309"/>
    </source>
</evidence>
<evidence type="ECO:0000256" key="4">
    <source>
        <dbReference type="ARBA" id="ARBA00023136"/>
    </source>
</evidence>
<reference evidence="7" key="1">
    <citation type="submission" date="2016-05" db="EMBL/GenBank/DDBJ databases">
        <title>Paenibacillus oryzae. sp. nov., isolated from the rice root.</title>
        <authorList>
            <person name="Zhang J."/>
            <person name="Zhang X."/>
        </authorList>
    </citation>
    <scope>NUCLEOTIDE SEQUENCE [LARGE SCALE GENOMIC DNA]</scope>
    <source>
        <strain evidence="7">KCTC13222</strain>
    </source>
</reference>
<dbReference type="STRING" id="512399.A8709_16965"/>
<evidence type="ECO:0000313" key="6">
    <source>
        <dbReference type="EMBL" id="OCT14563.1"/>
    </source>
</evidence>
<feature type="transmembrane region" description="Helical" evidence="5">
    <location>
        <begin position="72"/>
        <end position="90"/>
    </location>
</feature>
<keyword evidence="4 5" id="KW-0472">Membrane</keyword>
<dbReference type="InterPro" id="IPR032808">
    <property type="entry name" value="DoxX"/>
</dbReference>
<name>A0A1C1A290_9BACL</name>
<dbReference type="Pfam" id="PF13564">
    <property type="entry name" value="DoxX_2"/>
    <property type="match status" value="1"/>
</dbReference>
<gene>
    <name evidence="6" type="ORF">A8709_16965</name>
</gene>
<protein>
    <recommendedName>
        <fullName evidence="8">DoxX family protein</fullName>
    </recommendedName>
</protein>
<evidence type="ECO:0000256" key="5">
    <source>
        <dbReference type="SAM" id="Phobius"/>
    </source>
</evidence>
<dbReference type="Proteomes" id="UP000093309">
    <property type="component" value="Unassembled WGS sequence"/>
</dbReference>
<dbReference type="AlphaFoldDB" id="A0A1C1A290"/>
<dbReference type="EMBL" id="LYPC01000019">
    <property type="protein sequence ID" value="OCT14563.1"/>
    <property type="molecule type" value="Genomic_DNA"/>
</dbReference>
<accession>A0A1C1A290</accession>
<keyword evidence="7" id="KW-1185">Reference proteome</keyword>
<evidence type="ECO:0008006" key="8">
    <source>
        <dbReference type="Google" id="ProtNLM"/>
    </source>
</evidence>
<comment type="caution">
    <text evidence="6">The sequence shown here is derived from an EMBL/GenBank/DDBJ whole genome shotgun (WGS) entry which is preliminary data.</text>
</comment>
<dbReference type="GO" id="GO:0016020">
    <property type="term" value="C:membrane"/>
    <property type="evidence" value="ECO:0007669"/>
    <property type="project" value="UniProtKB-SubCell"/>
</dbReference>
<proteinExistence type="predicted"/>
<feature type="transmembrane region" description="Helical" evidence="5">
    <location>
        <begin position="9"/>
        <end position="26"/>
    </location>
</feature>